<dbReference type="OrthoDB" id="9788224at2"/>
<dbReference type="PANTHER" id="PTHR48106">
    <property type="entry name" value="QUINONE OXIDOREDUCTASE PIG3-RELATED"/>
    <property type="match status" value="1"/>
</dbReference>
<dbReference type="Gene3D" id="3.90.180.10">
    <property type="entry name" value="Medium-chain alcohol dehydrogenases, catalytic domain"/>
    <property type="match status" value="1"/>
</dbReference>
<dbReference type="Proteomes" id="UP000295606">
    <property type="component" value="Unassembled WGS sequence"/>
</dbReference>
<dbReference type="InterPro" id="IPR013154">
    <property type="entry name" value="ADH-like_N"/>
</dbReference>
<dbReference type="GO" id="GO:0070402">
    <property type="term" value="F:NADPH binding"/>
    <property type="evidence" value="ECO:0007669"/>
    <property type="project" value="TreeGrafter"/>
</dbReference>
<dbReference type="Pfam" id="PF08240">
    <property type="entry name" value="ADH_N"/>
    <property type="match status" value="1"/>
</dbReference>
<protein>
    <submittedName>
        <fullName evidence="4">Alcohol dehydrogenase</fullName>
    </submittedName>
</protein>
<dbReference type="InterPro" id="IPR036291">
    <property type="entry name" value="NAD(P)-bd_dom_sf"/>
</dbReference>
<dbReference type="Gene3D" id="3.40.50.720">
    <property type="entry name" value="NAD(P)-binding Rossmann-like Domain"/>
    <property type="match status" value="1"/>
</dbReference>
<accession>A0A4R5LA72</accession>
<feature type="domain" description="Enoyl reductase (ER)" evidence="3">
    <location>
        <begin position="14"/>
        <end position="334"/>
    </location>
</feature>
<dbReference type="AlphaFoldDB" id="A0A4R5LA72"/>
<gene>
    <name evidence="4" type="ORF">E1N52_22180</name>
</gene>
<dbReference type="RefSeq" id="WP_133184879.1">
    <property type="nucleotide sequence ID" value="NZ_SMOD01000017.1"/>
</dbReference>
<dbReference type="SMART" id="SM00829">
    <property type="entry name" value="PKS_ER"/>
    <property type="match status" value="1"/>
</dbReference>
<evidence type="ECO:0000256" key="2">
    <source>
        <dbReference type="ARBA" id="ARBA00023002"/>
    </source>
</evidence>
<dbReference type="SUPFAM" id="SSF50129">
    <property type="entry name" value="GroES-like"/>
    <property type="match status" value="1"/>
</dbReference>
<sequence>MKAIVLTRFGEPEKVLELKTLPDPTPPGPGEVVVRVTKRQLHPGNLAMVRGKFNIPLPEDGFLIPGGDGMGIVEAVGEGVNSASVKPGTRVIFNPSPGAWAERLKARAELVTPIPDDLPDAIAAQMLPNAVIALMLLRAAQRAVPDAGREIPILLNAAGSSVARFLTIAARSRGLNVVGTVRSSIGAEILSARFPDLPVISTADPDWLDQVRRATGGRPLQVIMDPVGGAMVSDLVSLLGDGGALLFYGGMSPEPITFPSGGLAHHEIMFNGVSSSRWVQTTSAEQRREDVAEAIGIGRTAPEQFEVAADYDLARFADAIEHLERAYRNGAILLSSDS</sequence>
<keyword evidence="2" id="KW-0560">Oxidoreductase</keyword>
<dbReference type="InterPro" id="IPR013149">
    <property type="entry name" value="ADH-like_C"/>
</dbReference>
<dbReference type="PANTHER" id="PTHR48106:SF2">
    <property type="entry name" value="ZN2+-BINDING DEHYDROGENASE"/>
    <property type="match status" value="1"/>
</dbReference>
<name>A0A4R5LA72_9BURK</name>
<comment type="caution">
    <text evidence="4">The sequence shown here is derived from an EMBL/GenBank/DDBJ whole genome shotgun (WGS) entry which is preliminary data.</text>
</comment>
<dbReference type="SUPFAM" id="SSF51735">
    <property type="entry name" value="NAD(P)-binding Rossmann-fold domains"/>
    <property type="match status" value="1"/>
</dbReference>
<proteinExistence type="predicted"/>
<evidence type="ECO:0000259" key="3">
    <source>
        <dbReference type="SMART" id="SM00829"/>
    </source>
</evidence>
<dbReference type="EMBL" id="SMOD01000017">
    <property type="protein sequence ID" value="TDG05952.1"/>
    <property type="molecule type" value="Genomic_DNA"/>
</dbReference>
<keyword evidence="1" id="KW-0521">NADP</keyword>
<dbReference type="InterPro" id="IPR011032">
    <property type="entry name" value="GroES-like_sf"/>
</dbReference>
<dbReference type="Pfam" id="PF00107">
    <property type="entry name" value="ADH_zinc_N"/>
    <property type="match status" value="1"/>
</dbReference>
<reference evidence="4 5" key="1">
    <citation type="submission" date="2019-03" db="EMBL/GenBank/DDBJ databases">
        <title>Paraburkholderia sp. isolated from native Mimosa gymnas in Guartela State Park, Brazil.</title>
        <authorList>
            <person name="Paulitsch F."/>
            <person name="Hungria M."/>
            <person name="Delamuta J.R.M."/>
            <person name="Ribeiro R.A."/>
            <person name="Dall'Agnol R."/>
            <person name="Silva J.S.B."/>
        </authorList>
    </citation>
    <scope>NUCLEOTIDE SEQUENCE [LARGE SCALE GENOMIC DNA]</scope>
    <source>
        <strain evidence="4 5">CNPSo 3008</strain>
    </source>
</reference>
<evidence type="ECO:0000313" key="4">
    <source>
        <dbReference type="EMBL" id="TDG05952.1"/>
    </source>
</evidence>
<organism evidence="4 5">
    <name type="scientific">Paraburkholderia guartelaensis</name>
    <dbReference type="NCBI Taxonomy" id="2546446"/>
    <lineage>
        <taxon>Bacteria</taxon>
        <taxon>Pseudomonadati</taxon>
        <taxon>Pseudomonadota</taxon>
        <taxon>Betaproteobacteria</taxon>
        <taxon>Burkholderiales</taxon>
        <taxon>Burkholderiaceae</taxon>
        <taxon>Paraburkholderia</taxon>
    </lineage>
</organism>
<evidence type="ECO:0000256" key="1">
    <source>
        <dbReference type="ARBA" id="ARBA00022857"/>
    </source>
</evidence>
<evidence type="ECO:0000313" key="5">
    <source>
        <dbReference type="Proteomes" id="UP000295606"/>
    </source>
</evidence>
<dbReference type="GO" id="GO:0016651">
    <property type="term" value="F:oxidoreductase activity, acting on NAD(P)H"/>
    <property type="evidence" value="ECO:0007669"/>
    <property type="project" value="TreeGrafter"/>
</dbReference>
<dbReference type="InterPro" id="IPR020843">
    <property type="entry name" value="ER"/>
</dbReference>